<keyword evidence="3" id="KW-1185">Reference proteome</keyword>
<dbReference type="RefSeq" id="WP_119952044.1">
    <property type="nucleotide sequence ID" value="NZ_QZEZ01000014.1"/>
</dbReference>
<protein>
    <recommendedName>
        <fullName evidence="1">IclR-ED domain-containing protein</fullName>
    </recommendedName>
</protein>
<evidence type="ECO:0000313" key="3">
    <source>
        <dbReference type="Proteomes" id="UP000265614"/>
    </source>
</evidence>
<evidence type="ECO:0000259" key="1">
    <source>
        <dbReference type="Pfam" id="PF01614"/>
    </source>
</evidence>
<accession>A0A3A3YTZ5</accession>
<dbReference type="Proteomes" id="UP000265614">
    <property type="component" value="Unassembled WGS sequence"/>
</dbReference>
<organism evidence="2 3">
    <name type="scientific">Vallicoccus soli</name>
    <dbReference type="NCBI Taxonomy" id="2339232"/>
    <lineage>
        <taxon>Bacteria</taxon>
        <taxon>Bacillati</taxon>
        <taxon>Actinomycetota</taxon>
        <taxon>Actinomycetes</taxon>
        <taxon>Motilibacterales</taxon>
        <taxon>Vallicoccaceae</taxon>
        <taxon>Vallicoccus</taxon>
    </lineage>
</organism>
<dbReference type="Pfam" id="PF01614">
    <property type="entry name" value="IclR_C"/>
    <property type="match status" value="1"/>
</dbReference>
<reference evidence="2 3" key="1">
    <citation type="submission" date="2018-09" db="EMBL/GenBank/DDBJ databases">
        <title>YIM 75000 draft genome.</title>
        <authorList>
            <person name="Tang S."/>
            <person name="Feng Y."/>
        </authorList>
    </citation>
    <scope>NUCLEOTIDE SEQUENCE [LARGE SCALE GENOMIC DNA]</scope>
    <source>
        <strain evidence="2 3">YIM 75000</strain>
    </source>
</reference>
<name>A0A3A3YTZ5_9ACTN</name>
<dbReference type="EMBL" id="QZEZ01000014">
    <property type="protein sequence ID" value="RJK92520.1"/>
    <property type="molecule type" value="Genomic_DNA"/>
</dbReference>
<dbReference type="AlphaFoldDB" id="A0A3A3YTZ5"/>
<evidence type="ECO:0000313" key="2">
    <source>
        <dbReference type="EMBL" id="RJK92520.1"/>
    </source>
</evidence>
<dbReference type="InterPro" id="IPR014757">
    <property type="entry name" value="Tscrpt_reg_IclR_C"/>
</dbReference>
<dbReference type="InterPro" id="IPR029016">
    <property type="entry name" value="GAF-like_dom_sf"/>
</dbReference>
<comment type="caution">
    <text evidence="2">The sequence shown here is derived from an EMBL/GenBank/DDBJ whole genome shotgun (WGS) entry which is preliminary data.</text>
</comment>
<sequence>MFRCRSTRRRKAAATSVPVRDGHGEVAAALVVVGPTERLRERVNDTVVALRRTADDVVDKLRAAGTLA</sequence>
<gene>
    <name evidence="2" type="ORF">D5H78_18760</name>
</gene>
<dbReference type="OrthoDB" id="4919685at2"/>
<feature type="domain" description="IclR-ED" evidence="1">
    <location>
        <begin position="12"/>
        <end position="57"/>
    </location>
</feature>
<proteinExistence type="predicted"/>
<dbReference type="SUPFAM" id="SSF55781">
    <property type="entry name" value="GAF domain-like"/>
    <property type="match status" value="1"/>
</dbReference>
<dbReference type="Gene3D" id="3.30.450.40">
    <property type="match status" value="1"/>
</dbReference>